<keyword evidence="2" id="KW-0479">Metal-binding</keyword>
<evidence type="ECO:0000256" key="1">
    <source>
        <dbReference type="ARBA" id="ARBA00022670"/>
    </source>
</evidence>
<keyword evidence="1 6" id="KW-0645">Protease</keyword>
<feature type="domain" description="Peptidase M48" evidence="9">
    <location>
        <begin position="137"/>
        <end position="217"/>
    </location>
</feature>
<evidence type="ECO:0000256" key="8">
    <source>
        <dbReference type="SAM" id="Phobius"/>
    </source>
</evidence>
<evidence type="ECO:0000313" key="11">
    <source>
        <dbReference type="Proteomes" id="UP001244341"/>
    </source>
</evidence>
<dbReference type="InterPro" id="IPR051156">
    <property type="entry name" value="Mito/Outer_Membr_Metalloprot"/>
</dbReference>
<gene>
    <name evidence="10" type="ORF">OEZ85_001388</name>
</gene>
<proteinExistence type="inferred from homology"/>
<name>A0ABY8UNB8_TETOB</name>
<feature type="region of interest" description="Disordered" evidence="7">
    <location>
        <begin position="280"/>
        <end position="323"/>
    </location>
</feature>
<comment type="cofactor">
    <cofactor evidence="6">
        <name>Zn(2+)</name>
        <dbReference type="ChEBI" id="CHEBI:29105"/>
    </cofactor>
    <text evidence="6">Binds 1 zinc ion per subunit.</text>
</comment>
<dbReference type="Pfam" id="PF01435">
    <property type="entry name" value="Peptidase_M48"/>
    <property type="match status" value="2"/>
</dbReference>
<keyword evidence="5 6" id="KW-0482">Metalloprotease</keyword>
<dbReference type="InterPro" id="IPR001915">
    <property type="entry name" value="Peptidase_M48"/>
</dbReference>
<keyword evidence="8" id="KW-0812">Transmembrane</keyword>
<evidence type="ECO:0000256" key="7">
    <source>
        <dbReference type="SAM" id="MobiDB-lite"/>
    </source>
</evidence>
<evidence type="ECO:0000256" key="2">
    <source>
        <dbReference type="ARBA" id="ARBA00022723"/>
    </source>
</evidence>
<evidence type="ECO:0000256" key="6">
    <source>
        <dbReference type="RuleBase" id="RU003983"/>
    </source>
</evidence>
<evidence type="ECO:0000259" key="9">
    <source>
        <dbReference type="Pfam" id="PF01435"/>
    </source>
</evidence>
<keyword evidence="8" id="KW-1133">Transmembrane helix</keyword>
<dbReference type="PANTHER" id="PTHR22726">
    <property type="entry name" value="METALLOENDOPEPTIDASE OMA1"/>
    <property type="match status" value="1"/>
</dbReference>
<evidence type="ECO:0000256" key="5">
    <source>
        <dbReference type="ARBA" id="ARBA00023049"/>
    </source>
</evidence>
<dbReference type="Gene3D" id="3.30.2010.10">
    <property type="entry name" value="Metalloproteases ('zincins'), catalytic domain"/>
    <property type="match status" value="1"/>
</dbReference>
<dbReference type="PANTHER" id="PTHR22726:SF1">
    <property type="entry name" value="METALLOENDOPEPTIDASE OMA1, MITOCHONDRIAL"/>
    <property type="match status" value="1"/>
</dbReference>
<evidence type="ECO:0000313" key="10">
    <source>
        <dbReference type="EMBL" id="WIA23038.1"/>
    </source>
</evidence>
<dbReference type="CDD" id="cd07331">
    <property type="entry name" value="M48C_Oma1_like"/>
    <property type="match status" value="1"/>
</dbReference>
<feature type="transmembrane region" description="Helical" evidence="8">
    <location>
        <begin position="149"/>
        <end position="170"/>
    </location>
</feature>
<evidence type="ECO:0000256" key="4">
    <source>
        <dbReference type="ARBA" id="ARBA00022833"/>
    </source>
</evidence>
<dbReference type="EMBL" id="CP126222">
    <property type="protein sequence ID" value="WIA23038.1"/>
    <property type="molecule type" value="Genomic_DNA"/>
</dbReference>
<organism evidence="10 11">
    <name type="scientific">Tetradesmus obliquus</name>
    <name type="common">Green alga</name>
    <name type="synonym">Acutodesmus obliquus</name>
    <dbReference type="NCBI Taxonomy" id="3088"/>
    <lineage>
        <taxon>Eukaryota</taxon>
        <taxon>Viridiplantae</taxon>
        <taxon>Chlorophyta</taxon>
        <taxon>core chlorophytes</taxon>
        <taxon>Chlorophyceae</taxon>
        <taxon>CS clade</taxon>
        <taxon>Sphaeropleales</taxon>
        <taxon>Scenedesmaceae</taxon>
        <taxon>Tetradesmus</taxon>
    </lineage>
</organism>
<feature type="transmembrane region" description="Helical" evidence="8">
    <location>
        <begin position="26"/>
        <end position="51"/>
    </location>
</feature>
<keyword evidence="8" id="KW-0472">Membrane</keyword>
<feature type="domain" description="Peptidase M48" evidence="9">
    <location>
        <begin position="331"/>
        <end position="409"/>
    </location>
</feature>
<keyword evidence="11" id="KW-1185">Reference proteome</keyword>
<comment type="similarity">
    <text evidence="6">Belongs to the peptidase M48 family.</text>
</comment>
<protein>
    <recommendedName>
        <fullName evidence="9">Peptidase M48 domain-containing protein</fullName>
    </recommendedName>
</protein>
<sequence>MAVGDVLDKTSNQPSKLRAFFNRRNLAGLLGAAVAGPGLRLGLPGMVVGYVACRWIYSKTEQFVPFTKRRHIILMPSVAEAVLGAHLYESFLIEQHKKGTLLDASHPDTTLVVGVAQRLIAVLGQGHGGGYQKHLRNFKWSVSVVKEQVMNAFVFPGGYIVVYTGLLQLLRRDPDLLAMVMGHEIGHALARHNTEKMGMGLALSMISSMAMVMLGAGPDEQQQKQRQQELELERMRRGYHRTHSRLVTDAAAAAGSSSGAAAPWGSSGYVPPGASAAGYYPEVPKPDLPPIHYDPRQQQQQQMRQRKGKPAADPDAPPQLPPWMSEQLLRSLTNVLLELPFSRRAETEADLIGLKLMALAGFNAAKGPEAFKLLASVSEGSRKGGAESLIAGLGCTHPDSNRRAELLQKELSWMAANKAEARDAVGSKVNYWSL</sequence>
<keyword evidence="3 6" id="KW-0378">Hydrolase</keyword>
<reference evidence="10 11" key="1">
    <citation type="submission" date="2023-05" db="EMBL/GenBank/DDBJ databases">
        <title>A 100% complete, gapless, phased diploid assembly of the Scenedesmus obliquus UTEX 3031 genome.</title>
        <authorList>
            <person name="Biondi T.C."/>
            <person name="Hanschen E.R."/>
            <person name="Kwon T."/>
            <person name="Eng W."/>
            <person name="Kruse C.P.S."/>
            <person name="Koehler S.I."/>
            <person name="Kunde Y."/>
            <person name="Gleasner C.D."/>
            <person name="You Mak K.T."/>
            <person name="Polle J."/>
            <person name="Hovde B.T."/>
            <person name="Starkenburg S.R."/>
        </authorList>
    </citation>
    <scope>NUCLEOTIDE SEQUENCE [LARGE SCALE GENOMIC DNA]</scope>
    <source>
        <strain evidence="10 11">DOE0152z</strain>
    </source>
</reference>
<evidence type="ECO:0000256" key="3">
    <source>
        <dbReference type="ARBA" id="ARBA00022801"/>
    </source>
</evidence>
<accession>A0ABY8UNB8</accession>
<dbReference type="Proteomes" id="UP001244341">
    <property type="component" value="Chromosome 15b"/>
</dbReference>
<keyword evidence="4 6" id="KW-0862">Zinc</keyword>